<gene>
    <name evidence="1" type="ORF">H310_06199</name>
</gene>
<sequence length="119" mass="12663">MSTLGQYVANAMNNAGAVPIPMSGVGLFDVIVASGTTRGVPYTSIPGHALYQGLLYSGTFKDMVYLTFNRTPSLTIELRGENGFMAPSASIRSSGEELVEAITAFASQLGSYYQLKRTV</sequence>
<proteinExistence type="predicted"/>
<name>A0A024U5K6_9STRA</name>
<evidence type="ECO:0008006" key="2">
    <source>
        <dbReference type="Google" id="ProtNLM"/>
    </source>
</evidence>
<dbReference type="GeneID" id="20083249"/>
<protein>
    <recommendedName>
        <fullName evidence="2">Peptidase M14 carboxypeptidase A domain-containing protein</fullName>
    </recommendedName>
</protein>
<dbReference type="VEuPathDB" id="FungiDB:H310_06199"/>
<organism evidence="1">
    <name type="scientific">Aphanomyces invadans</name>
    <dbReference type="NCBI Taxonomy" id="157072"/>
    <lineage>
        <taxon>Eukaryota</taxon>
        <taxon>Sar</taxon>
        <taxon>Stramenopiles</taxon>
        <taxon>Oomycota</taxon>
        <taxon>Saprolegniomycetes</taxon>
        <taxon>Saprolegniales</taxon>
        <taxon>Verrucalvaceae</taxon>
        <taxon>Aphanomyces</taxon>
    </lineage>
</organism>
<dbReference type="AlphaFoldDB" id="A0A024U5K6"/>
<evidence type="ECO:0000313" key="1">
    <source>
        <dbReference type="EMBL" id="ETW01544.1"/>
    </source>
</evidence>
<accession>A0A024U5K6</accession>
<dbReference type="EMBL" id="KI913962">
    <property type="protein sequence ID" value="ETW01544.1"/>
    <property type="molecule type" value="Genomic_DNA"/>
</dbReference>
<dbReference type="SUPFAM" id="SSF53187">
    <property type="entry name" value="Zn-dependent exopeptidases"/>
    <property type="match status" value="1"/>
</dbReference>
<reference evidence="1" key="1">
    <citation type="submission" date="2013-12" db="EMBL/GenBank/DDBJ databases">
        <title>The Genome Sequence of Aphanomyces invadans NJM9701.</title>
        <authorList>
            <consortium name="The Broad Institute Genomics Platform"/>
            <person name="Russ C."/>
            <person name="Tyler B."/>
            <person name="van West P."/>
            <person name="Dieguez-Uribeondo J."/>
            <person name="Young S.K."/>
            <person name="Zeng Q."/>
            <person name="Gargeya S."/>
            <person name="Fitzgerald M."/>
            <person name="Abouelleil A."/>
            <person name="Alvarado L."/>
            <person name="Chapman S.B."/>
            <person name="Gainer-Dewar J."/>
            <person name="Goldberg J."/>
            <person name="Griggs A."/>
            <person name="Gujja S."/>
            <person name="Hansen M."/>
            <person name="Howarth C."/>
            <person name="Imamovic A."/>
            <person name="Ireland A."/>
            <person name="Larimer J."/>
            <person name="McCowan C."/>
            <person name="Murphy C."/>
            <person name="Pearson M."/>
            <person name="Poon T.W."/>
            <person name="Priest M."/>
            <person name="Roberts A."/>
            <person name="Saif S."/>
            <person name="Shea T."/>
            <person name="Sykes S."/>
            <person name="Wortman J."/>
            <person name="Nusbaum C."/>
            <person name="Birren B."/>
        </authorList>
    </citation>
    <scope>NUCLEOTIDE SEQUENCE [LARGE SCALE GENOMIC DNA]</scope>
    <source>
        <strain evidence="1">NJM9701</strain>
    </source>
</reference>
<dbReference type="Gene3D" id="3.40.630.10">
    <property type="entry name" value="Zn peptidases"/>
    <property type="match status" value="1"/>
</dbReference>
<dbReference type="RefSeq" id="XP_008869392.1">
    <property type="nucleotide sequence ID" value="XM_008871170.1"/>
</dbReference>